<dbReference type="Proteomes" id="UP001163823">
    <property type="component" value="Chromosome 10"/>
</dbReference>
<dbReference type="GO" id="GO:0005634">
    <property type="term" value="C:nucleus"/>
    <property type="evidence" value="ECO:0007669"/>
    <property type="project" value="UniProtKB-SubCell"/>
</dbReference>
<evidence type="ECO:0000256" key="2">
    <source>
        <dbReference type="ARBA" id="ARBA00023242"/>
    </source>
</evidence>
<organism evidence="5 6">
    <name type="scientific">Quillaja saponaria</name>
    <name type="common">Soap bark tree</name>
    <dbReference type="NCBI Taxonomy" id="32244"/>
    <lineage>
        <taxon>Eukaryota</taxon>
        <taxon>Viridiplantae</taxon>
        <taxon>Streptophyta</taxon>
        <taxon>Embryophyta</taxon>
        <taxon>Tracheophyta</taxon>
        <taxon>Spermatophyta</taxon>
        <taxon>Magnoliopsida</taxon>
        <taxon>eudicotyledons</taxon>
        <taxon>Gunneridae</taxon>
        <taxon>Pentapetalae</taxon>
        <taxon>rosids</taxon>
        <taxon>fabids</taxon>
        <taxon>Fabales</taxon>
        <taxon>Quillajaceae</taxon>
        <taxon>Quillaja</taxon>
    </lineage>
</organism>
<gene>
    <name evidence="5" type="ORF">O6P43_024375</name>
</gene>
<dbReference type="Pfam" id="PF13934">
    <property type="entry name" value="ELYS"/>
    <property type="match status" value="1"/>
</dbReference>
<reference evidence="5" key="1">
    <citation type="journal article" date="2023" name="Science">
        <title>Elucidation of the pathway for biosynthesis of saponin adjuvants from the soapbark tree.</title>
        <authorList>
            <person name="Reed J."/>
            <person name="Orme A."/>
            <person name="El-Demerdash A."/>
            <person name="Owen C."/>
            <person name="Martin L.B.B."/>
            <person name="Misra R.C."/>
            <person name="Kikuchi S."/>
            <person name="Rejzek M."/>
            <person name="Martin A.C."/>
            <person name="Harkess A."/>
            <person name="Leebens-Mack J."/>
            <person name="Louveau T."/>
            <person name="Stephenson M.J."/>
            <person name="Osbourn A."/>
        </authorList>
    </citation>
    <scope>NUCLEOTIDE SEQUENCE</scope>
    <source>
        <strain evidence="5">S10</strain>
    </source>
</reference>
<protein>
    <submittedName>
        <fullName evidence="5">E3 ubiquitin-protein ligase HOS1-like protein</fullName>
    </submittedName>
</protein>
<name>A0AAD7PF46_QUISA</name>
<dbReference type="GO" id="GO:0016567">
    <property type="term" value="P:protein ubiquitination"/>
    <property type="evidence" value="ECO:0007669"/>
    <property type="project" value="InterPro"/>
</dbReference>
<dbReference type="KEGG" id="qsa:O6P43_024375"/>
<feature type="region of interest" description="Disordered" evidence="3">
    <location>
        <begin position="1"/>
        <end position="24"/>
    </location>
</feature>
<evidence type="ECO:0000259" key="4">
    <source>
        <dbReference type="Pfam" id="PF13934"/>
    </source>
</evidence>
<dbReference type="PANTHER" id="PTHR47358">
    <property type="entry name" value="E3 UBIQUITIN-PROTEIN LIGASE HOS1"/>
    <property type="match status" value="1"/>
</dbReference>
<evidence type="ECO:0000256" key="3">
    <source>
        <dbReference type="SAM" id="MobiDB-lite"/>
    </source>
</evidence>
<dbReference type="PANTHER" id="PTHR47358:SF2">
    <property type="entry name" value="E3 UBIQUITIN-PROTEIN LIGASE HOS1"/>
    <property type="match status" value="1"/>
</dbReference>
<dbReference type="GO" id="GO:0004842">
    <property type="term" value="F:ubiquitin-protein transferase activity"/>
    <property type="evidence" value="ECO:0007669"/>
    <property type="project" value="InterPro"/>
</dbReference>
<accession>A0AAD7PF46</accession>
<evidence type="ECO:0000313" key="6">
    <source>
        <dbReference type="Proteomes" id="UP001163823"/>
    </source>
</evidence>
<dbReference type="EMBL" id="JARAOO010000010">
    <property type="protein sequence ID" value="KAJ7952545.1"/>
    <property type="molecule type" value="Genomic_DNA"/>
</dbReference>
<proteinExistence type="predicted"/>
<evidence type="ECO:0000313" key="5">
    <source>
        <dbReference type="EMBL" id="KAJ7952545.1"/>
    </source>
</evidence>
<keyword evidence="6" id="KW-1185">Reference proteome</keyword>
<comment type="caution">
    <text evidence="5">The sequence shown here is derived from an EMBL/GenBank/DDBJ whole genome shotgun (WGS) entry which is preliminary data.</text>
</comment>
<comment type="subcellular location">
    <subcellularLocation>
        <location evidence="1">Nucleus</location>
    </subcellularLocation>
</comment>
<evidence type="ECO:0000256" key="1">
    <source>
        <dbReference type="ARBA" id="ARBA00004123"/>
    </source>
</evidence>
<feature type="domain" description="ELYS-like" evidence="4">
    <location>
        <begin position="191"/>
        <end position="284"/>
    </location>
</feature>
<dbReference type="InterPro" id="IPR025151">
    <property type="entry name" value="ELYS_dom"/>
</dbReference>
<feature type="compositionally biased region" description="Low complexity" evidence="3">
    <location>
        <begin position="11"/>
        <end position="23"/>
    </location>
</feature>
<keyword evidence="2" id="KW-0539">Nucleus</keyword>
<dbReference type="AlphaFoldDB" id="A0AAD7PF46"/>
<dbReference type="InterPro" id="IPR044718">
    <property type="entry name" value="HOS1"/>
</dbReference>
<sequence>MDRKLNGPTVASSSSAGSATRSSYPPLQPNYSIPAVQEALEHLASIDLIDLCKEAKIECCRATRDLRSCDNLKVEEMESRLSLLLKFIVHVAGISNVLEVLESSFKGTHSAHLQDLHQLQESILKTKQHLEIMIWCIRHQFLENVRSRYKDSALWDSAVRERRSGGNQASMAGCSKSLFRKLEEEIEVASLLKNGVKEMADYYPFKSLQDAVDVLFLHGSSELVIAKQAIFLYYLFDRHWTICDEEWRGIIEDFAATFSITRHSLLESLIFNLLDDTTDDALQTFTSSAGE</sequence>